<organism evidence="4 5">
    <name type="scientific">Ancylostoma duodenale</name>
    <dbReference type="NCBI Taxonomy" id="51022"/>
    <lineage>
        <taxon>Eukaryota</taxon>
        <taxon>Metazoa</taxon>
        <taxon>Ecdysozoa</taxon>
        <taxon>Nematoda</taxon>
        <taxon>Chromadorea</taxon>
        <taxon>Rhabditida</taxon>
        <taxon>Rhabditina</taxon>
        <taxon>Rhabditomorpha</taxon>
        <taxon>Strongyloidea</taxon>
        <taxon>Ancylostomatidae</taxon>
        <taxon>Ancylostomatinae</taxon>
        <taxon>Ancylostoma</taxon>
    </lineage>
</organism>
<dbReference type="EMBL" id="KN732063">
    <property type="protein sequence ID" value="KIH59347.1"/>
    <property type="molecule type" value="Genomic_DNA"/>
</dbReference>
<feature type="transmembrane region" description="Helical" evidence="2">
    <location>
        <begin position="366"/>
        <end position="389"/>
    </location>
</feature>
<name>A0A0C2DAK5_9BILA</name>
<keyword evidence="5" id="KW-1185">Reference proteome</keyword>
<feature type="domain" description="SAP" evidence="3">
    <location>
        <begin position="22"/>
        <end position="56"/>
    </location>
</feature>
<dbReference type="Proteomes" id="UP000054047">
    <property type="component" value="Unassembled WGS sequence"/>
</dbReference>
<keyword evidence="2" id="KW-1133">Transmembrane helix</keyword>
<dbReference type="SMART" id="SM00513">
    <property type="entry name" value="SAP"/>
    <property type="match status" value="1"/>
</dbReference>
<dbReference type="InterPro" id="IPR003034">
    <property type="entry name" value="SAP_dom"/>
</dbReference>
<feature type="compositionally biased region" description="Basic and acidic residues" evidence="1">
    <location>
        <begin position="254"/>
        <end position="275"/>
    </location>
</feature>
<evidence type="ECO:0000259" key="3">
    <source>
        <dbReference type="PROSITE" id="PS50800"/>
    </source>
</evidence>
<feature type="region of interest" description="Disordered" evidence="1">
    <location>
        <begin position="61"/>
        <end position="227"/>
    </location>
</feature>
<feature type="compositionally biased region" description="Polar residues" evidence="1">
    <location>
        <begin position="64"/>
        <end position="84"/>
    </location>
</feature>
<feature type="compositionally biased region" description="Low complexity" evidence="1">
    <location>
        <begin position="86"/>
        <end position="97"/>
    </location>
</feature>
<evidence type="ECO:0000313" key="4">
    <source>
        <dbReference type="EMBL" id="KIH59347.1"/>
    </source>
</evidence>
<gene>
    <name evidence="4" type="ORF">ANCDUO_10421</name>
</gene>
<evidence type="ECO:0000256" key="2">
    <source>
        <dbReference type="SAM" id="Phobius"/>
    </source>
</evidence>
<dbReference type="AlphaFoldDB" id="A0A0C2DAK5"/>
<keyword evidence="2" id="KW-0472">Membrane</keyword>
<feature type="compositionally biased region" description="Polar residues" evidence="1">
    <location>
        <begin position="137"/>
        <end position="147"/>
    </location>
</feature>
<keyword evidence="2" id="KW-0812">Transmembrane</keyword>
<feature type="region of interest" description="Disordered" evidence="1">
    <location>
        <begin position="240"/>
        <end position="294"/>
    </location>
</feature>
<accession>A0A0C2DAK5</accession>
<protein>
    <submittedName>
        <fullName evidence="4">SAP domain protein</fullName>
    </submittedName>
</protein>
<dbReference type="Pfam" id="PF02037">
    <property type="entry name" value="SAP"/>
    <property type="match status" value="1"/>
</dbReference>
<evidence type="ECO:0000313" key="5">
    <source>
        <dbReference type="Proteomes" id="UP000054047"/>
    </source>
</evidence>
<dbReference type="OrthoDB" id="5877040at2759"/>
<dbReference type="PROSITE" id="PS50800">
    <property type="entry name" value="SAP"/>
    <property type="match status" value="1"/>
</dbReference>
<evidence type="ECO:0000256" key="1">
    <source>
        <dbReference type="SAM" id="MobiDB-lite"/>
    </source>
</evidence>
<sequence length="391" mass="43457">MSSRPRRSCARGDTSVLSPSTIFLWSDTRLRQELTRRGLSRVGIRQDLIDRLLDSINGKITEEPSVSSESALDTSQDQGSSQEAVETPTTAPTEAAAGSSTKRKGKRSAPVRSDSAPQPSKKKSKTSTVKQEPESPTHANETPARSTSSDEDSPSPAKVKILSKRSSVGVLSSRRRESIGDNATTQGQALHSRKMSQQKDEEERHHVKRHSVTNSSSKTERISTHKPITEAWAERLAQLKKTNPTKFAAAATTSKEKQKDREDRDEKQKDREIRKKSVPSSTSTELKKPSAAATSAAGNGLDLLDSIMSQQSVFLQTMRKSEDRNSPEIIREVRRSEPTGEAVENPCLEKLQVGEERHLFERRRRVMYALFFTFVVAPLLIFLIIMLTMGF</sequence>
<proteinExistence type="predicted"/>
<reference evidence="4 5" key="1">
    <citation type="submission" date="2013-12" db="EMBL/GenBank/DDBJ databases">
        <title>Draft genome of the parsitic nematode Ancylostoma duodenale.</title>
        <authorList>
            <person name="Mitreva M."/>
        </authorList>
    </citation>
    <scope>NUCLEOTIDE SEQUENCE [LARGE SCALE GENOMIC DNA]</scope>
    <source>
        <strain evidence="4 5">Zhejiang</strain>
    </source>
</reference>